<reference evidence="1" key="1">
    <citation type="journal article" date="2014" name="Int. J. Syst. Evol. Microbiol.">
        <title>Complete genome sequence of Corynebacterium casei LMG S-19264T (=DSM 44701T), isolated from a smear-ripened cheese.</title>
        <authorList>
            <consortium name="US DOE Joint Genome Institute (JGI-PGF)"/>
            <person name="Walter F."/>
            <person name="Albersmeier A."/>
            <person name="Kalinowski J."/>
            <person name="Ruckert C."/>
        </authorList>
    </citation>
    <scope>NUCLEOTIDE SEQUENCE</scope>
    <source>
        <strain evidence="1">CGMCC 4.7368</strain>
    </source>
</reference>
<proteinExistence type="predicted"/>
<evidence type="ECO:0000313" key="1">
    <source>
        <dbReference type="EMBL" id="GGO79962.1"/>
    </source>
</evidence>
<organism evidence="1 2">
    <name type="scientific">Nonomuraea cavernae</name>
    <dbReference type="NCBI Taxonomy" id="2045107"/>
    <lineage>
        <taxon>Bacteria</taxon>
        <taxon>Bacillati</taxon>
        <taxon>Actinomycetota</taxon>
        <taxon>Actinomycetes</taxon>
        <taxon>Streptosporangiales</taxon>
        <taxon>Streptosporangiaceae</taxon>
        <taxon>Nonomuraea</taxon>
    </lineage>
</organism>
<keyword evidence="2" id="KW-1185">Reference proteome</keyword>
<dbReference type="AlphaFoldDB" id="A0A918DQE6"/>
<accession>A0A918DQE6</accession>
<comment type="caution">
    <text evidence="1">The sequence shown here is derived from an EMBL/GenBank/DDBJ whole genome shotgun (WGS) entry which is preliminary data.</text>
</comment>
<gene>
    <name evidence="1" type="ORF">GCM10012289_65500</name>
</gene>
<evidence type="ECO:0000313" key="2">
    <source>
        <dbReference type="Proteomes" id="UP000646523"/>
    </source>
</evidence>
<dbReference type="EMBL" id="BMNH01000030">
    <property type="protein sequence ID" value="GGO79962.1"/>
    <property type="molecule type" value="Genomic_DNA"/>
</dbReference>
<reference evidence="1" key="2">
    <citation type="submission" date="2020-09" db="EMBL/GenBank/DDBJ databases">
        <authorList>
            <person name="Sun Q."/>
            <person name="Zhou Y."/>
        </authorList>
    </citation>
    <scope>NUCLEOTIDE SEQUENCE</scope>
    <source>
        <strain evidence="1">CGMCC 4.7368</strain>
    </source>
</reference>
<sequence length="90" mass="9645">MLGESRGEHGLASRGGRLLADLPDAAHQHVIDETGVDSLSPDQRGEHLREQVHGVGPRQRSGLLAAAHGGPHGVDDHGSWHVMSPIYIYD</sequence>
<protein>
    <submittedName>
        <fullName evidence="1">Uncharacterized protein</fullName>
    </submittedName>
</protein>
<name>A0A918DQE6_9ACTN</name>
<dbReference type="Proteomes" id="UP000646523">
    <property type="component" value="Unassembled WGS sequence"/>
</dbReference>